<dbReference type="InterPro" id="IPR011577">
    <property type="entry name" value="Cyt_b561_bac/Ni-Hgenase"/>
</dbReference>
<evidence type="ECO:0000256" key="5">
    <source>
        <dbReference type="ARBA" id="ARBA00023136"/>
    </source>
</evidence>
<reference evidence="8 9" key="1">
    <citation type="submission" date="2021-05" db="EMBL/GenBank/DDBJ databases">
        <title>Petroleum and Energy Research Collection (APPE): ex situ preservation of microbial diversity associated with the oil industry and exploitation of its biotechnological potential.</title>
        <authorList>
            <person name="Paixao C.T.M."/>
            <person name="Gomes M.B."/>
            <person name="Oliveira V.M."/>
        </authorList>
    </citation>
    <scope>NUCLEOTIDE SEQUENCE [LARGE SCALE GENOMIC DNA]</scope>
    <source>
        <strain evidence="8 9">LIT2</strain>
    </source>
</reference>
<evidence type="ECO:0000256" key="6">
    <source>
        <dbReference type="SAM" id="Phobius"/>
    </source>
</evidence>
<evidence type="ECO:0000256" key="3">
    <source>
        <dbReference type="ARBA" id="ARBA00022692"/>
    </source>
</evidence>
<evidence type="ECO:0000259" key="7">
    <source>
        <dbReference type="Pfam" id="PF01292"/>
    </source>
</evidence>
<evidence type="ECO:0000256" key="4">
    <source>
        <dbReference type="ARBA" id="ARBA00022989"/>
    </source>
</evidence>
<comment type="subcellular location">
    <subcellularLocation>
        <location evidence="1">Cell membrane</location>
        <topology evidence="1">Multi-pass membrane protein</topology>
    </subcellularLocation>
</comment>
<dbReference type="EMBL" id="JAGXFD010000001">
    <property type="protein sequence ID" value="MBZ9566357.1"/>
    <property type="molecule type" value="Genomic_DNA"/>
</dbReference>
<evidence type="ECO:0000256" key="1">
    <source>
        <dbReference type="ARBA" id="ARBA00004651"/>
    </source>
</evidence>
<name>A0ABS7WUT3_9GAMM</name>
<keyword evidence="3 6" id="KW-0812">Transmembrane</keyword>
<proteinExistence type="predicted"/>
<evidence type="ECO:0000313" key="8">
    <source>
        <dbReference type="EMBL" id="MBZ9566357.1"/>
    </source>
</evidence>
<feature type="transmembrane region" description="Helical" evidence="6">
    <location>
        <begin position="20"/>
        <end position="43"/>
    </location>
</feature>
<gene>
    <name evidence="8" type="ORF">KGQ91_01435</name>
</gene>
<feature type="domain" description="Cytochrome b561 bacterial/Ni-hydrogenase" evidence="7">
    <location>
        <begin position="14"/>
        <end position="183"/>
    </location>
</feature>
<dbReference type="RefSeq" id="WP_224416560.1">
    <property type="nucleotide sequence ID" value="NZ_JAGXFC010000001.1"/>
</dbReference>
<dbReference type="SUPFAM" id="SSF81342">
    <property type="entry name" value="Transmembrane di-heme cytochromes"/>
    <property type="match status" value="1"/>
</dbReference>
<accession>A0ABS7WUT3</accession>
<keyword evidence="4 6" id="KW-1133">Transmembrane helix</keyword>
<keyword evidence="5 6" id="KW-0472">Membrane</keyword>
<feature type="transmembrane region" description="Helical" evidence="6">
    <location>
        <begin position="161"/>
        <end position="182"/>
    </location>
</feature>
<evidence type="ECO:0000313" key="9">
    <source>
        <dbReference type="Proteomes" id="UP001319883"/>
    </source>
</evidence>
<organism evidence="8 9">
    <name type="scientific">Modicisalibacter tunisiensis</name>
    <dbReference type="NCBI Taxonomy" id="390637"/>
    <lineage>
        <taxon>Bacteria</taxon>
        <taxon>Pseudomonadati</taxon>
        <taxon>Pseudomonadota</taxon>
        <taxon>Gammaproteobacteria</taxon>
        <taxon>Oceanospirillales</taxon>
        <taxon>Halomonadaceae</taxon>
        <taxon>Modicisalibacter</taxon>
    </lineage>
</organism>
<comment type="caution">
    <text evidence="8">The sequence shown here is derived from an EMBL/GenBank/DDBJ whole genome shotgun (WGS) entry which is preliminary data.</text>
</comment>
<dbReference type="Pfam" id="PF01292">
    <property type="entry name" value="Ni_hydr_CYTB"/>
    <property type="match status" value="1"/>
</dbReference>
<dbReference type="Proteomes" id="UP001319883">
    <property type="component" value="Unassembled WGS sequence"/>
</dbReference>
<feature type="transmembrane region" description="Helical" evidence="6">
    <location>
        <begin position="118"/>
        <end position="141"/>
    </location>
</feature>
<keyword evidence="2" id="KW-1003">Cell membrane</keyword>
<protein>
    <submittedName>
        <fullName evidence="8">Cytochrome b/b6 domain-containing protein</fullName>
    </submittedName>
</protein>
<feature type="transmembrane region" description="Helical" evidence="6">
    <location>
        <begin position="55"/>
        <end position="80"/>
    </location>
</feature>
<sequence length="189" mass="21066">MNVVGTTMGYFRERQTPLVLTFHLTVLSMVIGQIILSNFMGFSHGEVASQFPERYGTWLHIGMGLLLVPISLTFLVAVIRHRGLKYYFPWLVGDFAPLMADLRTLLRLRMPEPGPGGLAAIMHGLGLGALLLVVFSGFTWFLSWSYHLSWAHQAGEVHALLTGLIEAYIIGHGAMGILHIFFRSRFPSP</sequence>
<dbReference type="InterPro" id="IPR016174">
    <property type="entry name" value="Di-haem_cyt_TM"/>
</dbReference>
<evidence type="ECO:0000256" key="2">
    <source>
        <dbReference type="ARBA" id="ARBA00022475"/>
    </source>
</evidence>
<keyword evidence="9" id="KW-1185">Reference proteome</keyword>